<reference evidence="2" key="1">
    <citation type="submission" date="2007-02" db="EMBL/GenBank/DDBJ databases">
        <title>Complete sequence of Clostridium thermocellum ATCC 27405.</title>
        <authorList>
            <consortium name="US DOE Joint Genome Institute"/>
            <person name="Copeland A."/>
            <person name="Lucas S."/>
            <person name="Lapidus A."/>
            <person name="Barry K."/>
            <person name="Detter J.C."/>
            <person name="Glavina del Rio T."/>
            <person name="Hammon N."/>
            <person name="Israni S."/>
            <person name="Dalin E."/>
            <person name="Tice H."/>
            <person name="Pitluck S."/>
            <person name="Chertkov O."/>
            <person name="Brettin T."/>
            <person name="Bruce D."/>
            <person name="Han C."/>
            <person name="Tapia R."/>
            <person name="Gilna P."/>
            <person name="Schmutz J."/>
            <person name="Larimer F."/>
            <person name="Land M."/>
            <person name="Hauser L."/>
            <person name="Kyrpides N."/>
            <person name="Mikhailova N."/>
            <person name="Wu J.H.D."/>
            <person name="Newcomb M."/>
            <person name="Richardson P."/>
        </authorList>
    </citation>
    <scope>NUCLEOTIDE SEQUENCE [LARGE SCALE GENOMIC DNA]</scope>
    <source>
        <strain evidence="2">ATCC 27405 / DSM 1237 / JCM 9322 / NBRC 103400 / NCIMB 10682 / NRRL B-4536 / VPI 7372</strain>
    </source>
</reference>
<reference evidence="1 2" key="2">
    <citation type="journal article" date="2013" name="Biotechnol. Biofuels">
        <title>Global transcriptome analysis of Clostridium thermocellum ATCC 27405 during growth on dilute acid pretreated Populus and switchgrass.</title>
        <authorList>
            <person name="Wilson C.M."/>
            <person name="Rodriguez M.Jr."/>
            <person name="Johnson C.M."/>
            <person name="Martin S.L."/>
            <person name="Chu T.M."/>
            <person name="Wolfinger R.D."/>
            <person name="Hauser L.J."/>
            <person name="Land M.L."/>
            <person name="Klingeman D.M."/>
            <person name="Syed M.H."/>
            <person name="Ragauskas A.J."/>
            <person name="Tschaplinski T.J."/>
            <person name="Mielenz J.R."/>
            <person name="Brown S.D."/>
        </authorList>
    </citation>
    <scope>NUCLEOTIDE SEQUENCE [LARGE SCALE GENOMIC DNA]</scope>
    <source>
        <strain evidence="2">ATCC 27405 / DSM 1237 / JCM 9322 / NBRC 103400 / NCIMB 10682 / NRRL B-4536 / VPI 7372</strain>
    </source>
</reference>
<organism evidence="1 2">
    <name type="scientific">Acetivibrio thermocellus (strain ATCC 27405 / DSM 1237 / JCM 9322 / NBRC 103400 / NCIMB 10682 / NRRL B-4536 / VPI 7372)</name>
    <name type="common">Clostridium thermocellum</name>
    <dbReference type="NCBI Taxonomy" id="203119"/>
    <lineage>
        <taxon>Bacteria</taxon>
        <taxon>Bacillati</taxon>
        <taxon>Bacillota</taxon>
        <taxon>Clostridia</taxon>
        <taxon>Eubacteriales</taxon>
        <taxon>Oscillospiraceae</taxon>
        <taxon>Acetivibrio</taxon>
    </lineage>
</organism>
<gene>
    <name evidence="1" type="ordered locus">Cthe_2487</name>
</gene>
<dbReference type="eggNOG" id="ENOG5031MHP">
    <property type="taxonomic scope" value="Bacteria"/>
</dbReference>
<accession>A3DIB0</accession>
<keyword evidence="2" id="KW-1185">Reference proteome</keyword>
<dbReference type="KEGG" id="cth:Cthe_2487"/>
<dbReference type="OrthoDB" id="1807498at2"/>
<dbReference type="EMBL" id="CP000568">
    <property type="protein sequence ID" value="ABN53689.1"/>
    <property type="molecule type" value="Genomic_DNA"/>
</dbReference>
<dbReference type="Pfam" id="PF08890">
    <property type="entry name" value="Phage_TAC_5"/>
    <property type="match status" value="1"/>
</dbReference>
<proteinExistence type="predicted"/>
<dbReference type="Gene3D" id="3.30.2220.30">
    <property type="match status" value="1"/>
</dbReference>
<dbReference type="Proteomes" id="UP000002145">
    <property type="component" value="Chromosome"/>
</dbReference>
<evidence type="ECO:0000313" key="1">
    <source>
        <dbReference type="EMBL" id="ABN53689.1"/>
    </source>
</evidence>
<dbReference type="GeneID" id="35806022"/>
<dbReference type="InterPro" id="IPR038559">
    <property type="entry name" value="XkdN-like_sf"/>
</dbReference>
<dbReference type="STRING" id="203119.Cthe_2487"/>
<dbReference type="InterPro" id="IPR014986">
    <property type="entry name" value="XkdN-like"/>
</dbReference>
<dbReference type="HOGENOM" id="CLU_114419_2_0_9"/>
<dbReference type="AlphaFoldDB" id="A3DIB0"/>
<sequence length="137" mass="15421">MSLGSLEAFLNPVKVENKKVIVSNRFKDKDGNLVPFEIRPITQEENKMLIKKYTKRDKKGQEYFDRAEYISELTASAVVFPDLTNAELQKAYGVLGASALLQKMLYVGEYAELAQAVQELSGLDTDINEDIEEVKNA</sequence>
<name>A3DIB0_ACET2</name>
<protein>
    <submittedName>
        <fullName evidence="1">XkdN-like protein</fullName>
    </submittedName>
</protein>
<evidence type="ECO:0000313" key="2">
    <source>
        <dbReference type="Proteomes" id="UP000002145"/>
    </source>
</evidence>
<dbReference type="RefSeq" id="WP_020457831.1">
    <property type="nucleotide sequence ID" value="NC_009012.1"/>
</dbReference>